<keyword evidence="3" id="KW-1185">Reference proteome</keyword>
<evidence type="ECO:0000256" key="1">
    <source>
        <dbReference type="SAM" id="MobiDB-lite"/>
    </source>
</evidence>
<evidence type="ECO:0000313" key="2">
    <source>
        <dbReference type="EMBL" id="AHG87973.1"/>
    </source>
</evidence>
<dbReference type="STRING" id="861299.J421_0436"/>
<sequence>MTERPENAASETAGSDTAAADTAADTAAGTSGAHEPPHPPFARSPDDYTDPPGHHRRGPHGPALDVGA</sequence>
<dbReference type="EMBL" id="CP007128">
    <property type="protein sequence ID" value="AHG87973.1"/>
    <property type="molecule type" value="Genomic_DNA"/>
</dbReference>
<feature type="region of interest" description="Disordered" evidence="1">
    <location>
        <begin position="1"/>
        <end position="68"/>
    </location>
</feature>
<evidence type="ECO:0000313" key="3">
    <source>
        <dbReference type="Proteomes" id="UP000019151"/>
    </source>
</evidence>
<dbReference type="HOGENOM" id="CLU_2787926_0_0_0"/>
<gene>
    <name evidence="2" type="ORF">J421_0436</name>
</gene>
<protein>
    <submittedName>
        <fullName evidence="2">Uncharacterized protein</fullName>
    </submittedName>
</protein>
<name>W0RF15_9BACT</name>
<dbReference type="InParanoid" id="W0RF15"/>
<reference evidence="2 3" key="1">
    <citation type="journal article" date="2014" name="Genome Announc.">
        <title>Genome Sequence and Methylome of Soil Bacterium Gemmatirosa kalamazoonensis KBS708T, a Member of the Rarely Cultivated Gemmatimonadetes Phylum.</title>
        <authorList>
            <person name="Debruyn J.M."/>
            <person name="Radosevich M."/>
            <person name="Wommack K.E."/>
            <person name="Polson S.W."/>
            <person name="Hauser L.J."/>
            <person name="Fawaz M.N."/>
            <person name="Korlach J."/>
            <person name="Tsai Y.C."/>
        </authorList>
    </citation>
    <scope>NUCLEOTIDE SEQUENCE [LARGE SCALE GENOMIC DNA]</scope>
    <source>
        <strain evidence="2 3">KBS708</strain>
    </source>
</reference>
<dbReference type="RefSeq" id="WP_025409522.1">
    <property type="nucleotide sequence ID" value="NZ_CP007128.1"/>
</dbReference>
<dbReference type="KEGG" id="gba:J421_0436"/>
<organism evidence="2 3">
    <name type="scientific">Gemmatirosa kalamazoonensis</name>
    <dbReference type="NCBI Taxonomy" id="861299"/>
    <lineage>
        <taxon>Bacteria</taxon>
        <taxon>Pseudomonadati</taxon>
        <taxon>Gemmatimonadota</taxon>
        <taxon>Gemmatimonadia</taxon>
        <taxon>Gemmatimonadales</taxon>
        <taxon>Gemmatimonadaceae</taxon>
        <taxon>Gemmatirosa</taxon>
    </lineage>
</organism>
<dbReference type="AlphaFoldDB" id="W0RF15"/>
<dbReference type="Proteomes" id="UP000019151">
    <property type="component" value="Chromosome"/>
</dbReference>
<feature type="compositionally biased region" description="Low complexity" evidence="1">
    <location>
        <begin position="8"/>
        <end position="33"/>
    </location>
</feature>
<accession>W0RF15</accession>
<proteinExistence type="predicted"/>